<dbReference type="Gene3D" id="1.50.10.10">
    <property type="match status" value="1"/>
</dbReference>
<dbReference type="InterPro" id="IPR012341">
    <property type="entry name" value="6hp_glycosidase-like_sf"/>
</dbReference>
<organism evidence="2 3">
    <name type="scientific">Chryseosolibacter indicus</name>
    <dbReference type="NCBI Taxonomy" id="2782351"/>
    <lineage>
        <taxon>Bacteria</taxon>
        <taxon>Pseudomonadati</taxon>
        <taxon>Bacteroidota</taxon>
        <taxon>Cytophagia</taxon>
        <taxon>Cytophagales</taxon>
        <taxon>Chryseotaleaceae</taxon>
        <taxon>Chryseosolibacter</taxon>
    </lineage>
</organism>
<proteinExistence type="predicted"/>
<reference evidence="2 3" key="1">
    <citation type="submission" date="2021-05" db="EMBL/GenBank/DDBJ databases">
        <title>A Polyphasic approach of four new species of the genus Ohtaekwangia: Ohtaekwangia histidinii sp. nov., Ohtaekwangia cretensis sp. nov., Ohtaekwangia indiensis sp. nov., Ohtaekwangia reichenbachii sp. nov. from diverse environment.</title>
        <authorList>
            <person name="Octaviana S."/>
        </authorList>
    </citation>
    <scope>NUCLEOTIDE SEQUENCE [LARGE SCALE GENOMIC DNA]</scope>
    <source>
        <strain evidence="2 3">PWU20</strain>
    </source>
</reference>
<keyword evidence="3" id="KW-1185">Reference proteome</keyword>
<accession>A0ABS5VXU4</accession>
<keyword evidence="1" id="KW-0812">Transmembrane</keyword>
<name>A0ABS5VXU4_9BACT</name>
<evidence type="ECO:0000313" key="3">
    <source>
        <dbReference type="Proteomes" id="UP000772618"/>
    </source>
</evidence>
<protein>
    <recommendedName>
        <fullName evidence="4">Glycosyl hydrolase family 65</fullName>
    </recommendedName>
</protein>
<keyword evidence="1" id="KW-1133">Transmembrane helix</keyword>
<dbReference type="EMBL" id="JAHESD010000091">
    <property type="protein sequence ID" value="MBT1706217.1"/>
    <property type="molecule type" value="Genomic_DNA"/>
</dbReference>
<dbReference type="Proteomes" id="UP000772618">
    <property type="component" value="Unassembled WGS sequence"/>
</dbReference>
<comment type="caution">
    <text evidence="2">The sequence shown here is derived from an EMBL/GenBank/DDBJ whole genome shotgun (WGS) entry which is preliminary data.</text>
</comment>
<dbReference type="SUPFAM" id="SSF48208">
    <property type="entry name" value="Six-hairpin glycosidases"/>
    <property type="match status" value="1"/>
</dbReference>
<keyword evidence="1" id="KW-0472">Membrane</keyword>
<feature type="transmembrane region" description="Helical" evidence="1">
    <location>
        <begin position="6"/>
        <end position="25"/>
    </location>
</feature>
<sequence>MCYSHLFIVLTFLFYGTTGIIYAQGKLHRKSIVKRHEIKVNKTDTLASLTVGNGRFAFTADVTGMQTFATDYKNGVPLGTQAEWGWHSFPNTEKFREEEALQEFDLEGKKLLYSVIRREPDRNRDASNYFRVNQHRLQLGNIGLDIEKKDGTQLTLSDIKYVNQSLDLWRGELVSRFKVEGTPVTVITYAHQKSDAVSFKIISRFIKQGKIKIRLRFPYPTAEFKDEGANYTNHDKHETVILHSSEREGTLKHTLDTTTYYIHAAWNGSASLKEQSSHYFTITPGQSNTFELTVLFSKSSKVKSISSFEETRASSQKDWEGFWQSGGAVDFSGSTDKRAHELERRVVLSQYLTKVQCAGNFPPQETGLTFNSWYGKSHIEMFWWHAAHFALWNRTELLEKSMEWYFSAASQARRIAERQGFDGVRWQKMTDNEGREVPSSIGSFLVWQQPHFIYLAELIYRNKKDKGTLEKYKGLLFETADFMASFPTYDSTHNRYNLGKGLIPAQECFNALDTFNPTYELAYWHWALNTAQQWRKRLGMDRKREWDEVLSKLAPLPQKNGVYLATESTPDCYDDDSKYLIDHPAVLAALSAIPPSNNLDTATMSRTYNLVEKAWNWDHTWGWDFPMIAMTATRLQKPSLALNGLFKEVTTNTYLRNGHNYQDKRLTIYLPGNGGILAAIAIMCAGYDGATTRNPGFPNDGTWKIKWENLNKFP</sequence>
<evidence type="ECO:0008006" key="4">
    <source>
        <dbReference type="Google" id="ProtNLM"/>
    </source>
</evidence>
<evidence type="ECO:0000313" key="2">
    <source>
        <dbReference type="EMBL" id="MBT1706217.1"/>
    </source>
</evidence>
<dbReference type="InterPro" id="IPR008928">
    <property type="entry name" value="6-hairpin_glycosidase_sf"/>
</dbReference>
<gene>
    <name evidence="2" type="ORF">KK060_23215</name>
</gene>
<dbReference type="RefSeq" id="WP_254157333.1">
    <property type="nucleotide sequence ID" value="NZ_JAHESD010000091.1"/>
</dbReference>
<evidence type="ECO:0000256" key="1">
    <source>
        <dbReference type="SAM" id="Phobius"/>
    </source>
</evidence>